<keyword evidence="4 8" id="KW-0418">Kinase</keyword>
<evidence type="ECO:0000256" key="1">
    <source>
        <dbReference type="ARBA" id="ARBA00009427"/>
    </source>
</evidence>
<dbReference type="STRING" id="1977882.B9T28_10510"/>
<dbReference type="CDD" id="cd02020">
    <property type="entry name" value="CMPK"/>
    <property type="match status" value="1"/>
</dbReference>
<dbReference type="EC" id="2.7.4.25" evidence="8"/>
<dbReference type="SUPFAM" id="SSF52540">
    <property type="entry name" value="P-loop containing nucleoside triphosphate hydrolases"/>
    <property type="match status" value="1"/>
</dbReference>
<evidence type="ECO:0000313" key="10">
    <source>
        <dbReference type="EMBL" id="OTG65207.1"/>
    </source>
</evidence>
<name>A0A1Y3CDR7_9GAMM</name>
<dbReference type="GO" id="GO:0015949">
    <property type="term" value="P:nucleobase-containing small molecule interconversion"/>
    <property type="evidence" value="ECO:0007669"/>
    <property type="project" value="TreeGrafter"/>
</dbReference>
<dbReference type="OrthoDB" id="9807434at2"/>
<dbReference type="PANTHER" id="PTHR21299:SF2">
    <property type="entry name" value="CYTIDYLATE KINASE"/>
    <property type="match status" value="1"/>
</dbReference>
<dbReference type="HAMAP" id="MF_00238">
    <property type="entry name" value="Cytidyl_kinase_type1"/>
    <property type="match status" value="1"/>
</dbReference>
<dbReference type="GO" id="GO:0005524">
    <property type="term" value="F:ATP binding"/>
    <property type="evidence" value="ECO:0007669"/>
    <property type="project" value="UniProtKB-UniRule"/>
</dbReference>
<comment type="caution">
    <text evidence="10">The sequence shown here is derived from an EMBL/GenBank/DDBJ whole genome shotgun (WGS) entry which is preliminary data.</text>
</comment>
<keyword evidence="11" id="KW-1185">Reference proteome</keyword>
<dbReference type="GO" id="GO:0036431">
    <property type="term" value="F:dCMP kinase activity"/>
    <property type="evidence" value="ECO:0007669"/>
    <property type="project" value="InterPro"/>
</dbReference>
<gene>
    <name evidence="8" type="primary">cmk</name>
    <name evidence="10" type="ORF">B9T28_10510</name>
</gene>
<evidence type="ECO:0000256" key="2">
    <source>
        <dbReference type="ARBA" id="ARBA00022679"/>
    </source>
</evidence>
<dbReference type="Proteomes" id="UP000242765">
    <property type="component" value="Unassembled WGS sequence"/>
</dbReference>
<evidence type="ECO:0000256" key="4">
    <source>
        <dbReference type="ARBA" id="ARBA00022777"/>
    </source>
</evidence>
<keyword evidence="3 8" id="KW-0547">Nucleotide-binding</keyword>
<evidence type="ECO:0000256" key="5">
    <source>
        <dbReference type="ARBA" id="ARBA00022840"/>
    </source>
</evidence>
<evidence type="ECO:0000313" key="11">
    <source>
        <dbReference type="Proteomes" id="UP000242765"/>
    </source>
</evidence>
<dbReference type="NCBIfam" id="TIGR00017">
    <property type="entry name" value="cmk"/>
    <property type="match status" value="1"/>
</dbReference>
<comment type="catalytic activity">
    <reaction evidence="7 8">
        <text>CMP + ATP = CDP + ADP</text>
        <dbReference type="Rhea" id="RHEA:11600"/>
        <dbReference type="ChEBI" id="CHEBI:30616"/>
        <dbReference type="ChEBI" id="CHEBI:58069"/>
        <dbReference type="ChEBI" id="CHEBI:60377"/>
        <dbReference type="ChEBI" id="CHEBI:456216"/>
        <dbReference type="EC" id="2.7.4.25"/>
    </reaction>
</comment>
<dbReference type="InterPro" id="IPR003136">
    <property type="entry name" value="Cytidylate_kin"/>
</dbReference>
<evidence type="ECO:0000256" key="7">
    <source>
        <dbReference type="ARBA" id="ARBA00048478"/>
    </source>
</evidence>
<evidence type="ECO:0000256" key="6">
    <source>
        <dbReference type="ARBA" id="ARBA00047615"/>
    </source>
</evidence>
<dbReference type="GO" id="GO:0036430">
    <property type="term" value="F:CMP kinase activity"/>
    <property type="evidence" value="ECO:0007669"/>
    <property type="project" value="RHEA"/>
</dbReference>
<dbReference type="RefSeq" id="WP_086203925.1">
    <property type="nucleotide sequence ID" value="NZ_NEGB01000005.1"/>
</dbReference>
<dbReference type="Pfam" id="PF02224">
    <property type="entry name" value="Cytidylate_kin"/>
    <property type="match status" value="1"/>
</dbReference>
<proteinExistence type="inferred from homology"/>
<dbReference type="AlphaFoldDB" id="A0A1Y3CDR7"/>
<dbReference type="InterPro" id="IPR027417">
    <property type="entry name" value="P-loop_NTPase"/>
</dbReference>
<dbReference type="PANTHER" id="PTHR21299">
    <property type="entry name" value="CYTIDYLATE KINASE/PANTOATE-BETA-ALANINE LIGASE"/>
    <property type="match status" value="1"/>
</dbReference>
<dbReference type="Gene3D" id="3.40.50.300">
    <property type="entry name" value="P-loop containing nucleotide triphosphate hydrolases"/>
    <property type="match status" value="1"/>
</dbReference>
<accession>A0A1Y3CDR7</accession>
<comment type="similarity">
    <text evidence="1 8">Belongs to the cytidylate kinase family. Type 1 subfamily.</text>
</comment>
<organism evidence="10 11">
    <name type="scientific">Acinetobacter silvestris</name>
    <dbReference type="NCBI Taxonomy" id="1977882"/>
    <lineage>
        <taxon>Bacteria</taxon>
        <taxon>Pseudomonadati</taxon>
        <taxon>Pseudomonadota</taxon>
        <taxon>Gammaproteobacteria</taxon>
        <taxon>Moraxellales</taxon>
        <taxon>Moraxellaceae</taxon>
        <taxon>Acinetobacter</taxon>
    </lineage>
</organism>
<comment type="subcellular location">
    <subcellularLocation>
        <location evidence="8">Cytoplasm</location>
    </subcellularLocation>
</comment>
<keyword evidence="5 8" id="KW-0067">ATP-binding</keyword>
<dbReference type="EMBL" id="NEGB01000005">
    <property type="protein sequence ID" value="OTG65207.1"/>
    <property type="molecule type" value="Genomic_DNA"/>
</dbReference>
<evidence type="ECO:0000256" key="8">
    <source>
        <dbReference type="HAMAP-Rule" id="MF_00238"/>
    </source>
</evidence>
<comment type="catalytic activity">
    <reaction evidence="6 8">
        <text>dCMP + ATP = dCDP + ADP</text>
        <dbReference type="Rhea" id="RHEA:25094"/>
        <dbReference type="ChEBI" id="CHEBI:30616"/>
        <dbReference type="ChEBI" id="CHEBI:57566"/>
        <dbReference type="ChEBI" id="CHEBI:58593"/>
        <dbReference type="ChEBI" id="CHEBI:456216"/>
        <dbReference type="EC" id="2.7.4.25"/>
    </reaction>
</comment>
<dbReference type="InterPro" id="IPR011994">
    <property type="entry name" value="Cytidylate_kinase_dom"/>
</dbReference>
<dbReference type="GO" id="GO:0005829">
    <property type="term" value="C:cytosol"/>
    <property type="evidence" value="ECO:0007669"/>
    <property type="project" value="TreeGrafter"/>
</dbReference>
<reference evidence="10 11" key="1">
    <citation type="submission" date="2017-04" db="EMBL/GenBank/DDBJ databases">
        <title>High diversity of culturable Acinetobacter species in natural soil and water ecosystems.</title>
        <authorList>
            <person name="Nemec A."/>
            <person name="Radolfova-Krizova L."/>
        </authorList>
    </citation>
    <scope>NUCLEOTIDE SEQUENCE [LARGE SCALE GENOMIC DNA]</scope>
    <source>
        <strain evidence="10 11">ANC 4999</strain>
    </source>
</reference>
<keyword evidence="2 8" id="KW-0808">Transferase</keyword>
<protein>
    <recommendedName>
        <fullName evidence="8">Cytidylate kinase</fullName>
        <shortName evidence="8">CK</shortName>
        <ecNumber evidence="8">2.7.4.25</ecNumber>
    </recommendedName>
    <alternativeName>
        <fullName evidence="8">Cytidine monophosphate kinase</fullName>
        <shortName evidence="8">CMP kinase</shortName>
    </alternativeName>
</protein>
<feature type="binding site" evidence="8">
    <location>
        <begin position="10"/>
        <end position="18"/>
    </location>
    <ligand>
        <name>ATP</name>
        <dbReference type="ChEBI" id="CHEBI:30616"/>
    </ligand>
</feature>
<keyword evidence="8" id="KW-0963">Cytoplasm</keyword>
<sequence length="229" mass="25032">MTIQIITIDGPSGSGKGTLAAKIANHYQFHLLDSGALYRLLGLSLQQKNLLESLENEDVLKQCVTIATNLDIVFKSKGDGIIILLDGKDVTQIIRTEQIGECASKVAAIPVLRAALLERQRAFAQAPGLVADGRDMATTIFPEAQVKIYLTASAESRAERRVKQLQGMGLDVKINDILANIQARDKRDMERTVAPLKPADDAYIIDSSNLNIDEVFKLMTDYADAHLAK</sequence>
<evidence type="ECO:0000256" key="3">
    <source>
        <dbReference type="ARBA" id="ARBA00022741"/>
    </source>
</evidence>
<evidence type="ECO:0000259" key="9">
    <source>
        <dbReference type="Pfam" id="PF02224"/>
    </source>
</evidence>
<dbReference type="GO" id="GO:0006220">
    <property type="term" value="P:pyrimidine nucleotide metabolic process"/>
    <property type="evidence" value="ECO:0007669"/>
    <property type="project" value="UniProtKB-UniRule"/>
</dbReference>
<feature type="domain" description="Cytidylate kinase" evidence="9">
    <location>
        <begin position="6"/>
        <end position="223"/>
    </location>
</feature>